<feature type="signal peptide" evidence="5">
    <location>
        <begin position="1"/>
        <end position="20"/>
    </location>
</feature>
<evidence type="ECO:0000256" key="1">
    <source>
        <dbReference type="ARBA" id="ARBA00004442"/>
    </source>
</evidence>
<dbReference type="AlphaFoldDB" id="A0A239EUA6"/>
<gene>
    <name evidence="7" type="ORF">SAMN05421640_0337</name>
</gene>
<dbReference type="InterPro" id="IPR050330">
    <property type="entry name" value="Bact_OuterMem_StrucFunc"/>
</dbReference>
<evidence type="ECO:0000256" key="5">
    <source>
        <dbReference type="SAM" id="SignalP"/>
    </source>
</evidence>
<keyword evidence="2 4" id="KW-0472">Membrane</keyword>
<dbReference type="InterPro" id="IPR006664">
    <property type="entry name" value="OMP_bac"/>
</dbReference>
<evidence type="ECO:0000256" key="4">
    <source>
        <dbReference type="PROSITE-ProRule" id="PRU00473"/>
    </source>
</evidence>
<evidence type="ECO:0000256" key="3">
    <source>
        <dbReference type="ARBA" id="ARBA00023237"/>
    </source>
</evidence>
<dbReference type="Gene3D" id="3.30.1330.60">
    <property type="entry name" value="OmpA-like domain"/>
    <property type="match status" value="1"/>
</dbReference>
<dbReference type="PRINTS" id="PR01021">
    <property type="entry name" value="OMPADOMAIN"/>
</dbReference>
<sequence>MRKIYSFAIFSLALVTTTFAQVSNDTLVLVQGKMLKAQDSTPVAGNILYEKLPYYDDMGMASTKPDGSYEIQLIKGKTYNFSVTKSGFKKFQQEIKVLDNQINNLYIEEDIVELRKLENLIFARGSDQISPSSFSELNELAIWMNENPSIVIQLEGHTDFAGNPDANMRLSEARVLAVQEYLIDQKVKKSRIFTKAFGGTQPVTQDRSDEAKALNRRVEVRVIRR</sequence>
<dbReference type="PROSITE" id="PS51123">
    <property type="entry name" value="OMPA_2"/>
    <property type="match status" value="1"/>
</dbReference>
<keyword evidence="8" id="KW-1185">Reference proteome</keyword>
<dbReference type="InterPro" id="IPR006665">
    <property type="entry name" value="OmpA-like"/>
</dbReference>
<protein>
    <submittedName>
        <fullName evidence="7">OmpA family protein</fullName>
    </submittedName>
</protein>
<dbReference type="EMBL" id="FZPD01000001">
    <property type="protein sequence ID" value="SNS48350.1"/>
    <property type="molecule type" value="Genomic_DNA"/>
</dbReference>
<organism evidence="7 8">
    <name type="scientific">Ekhidna lutea</name>
    <dbReference type="NCBI Taxonomy" id="447679"/>
    <lineage>
        <taxon>Bacteria</taxon>
        <taxon>Pseudomonadati</taxon>
        <taxon>Bacteroidota</taxon>
        <taxon>Cytophagia</taxon>
        <taxon>Cytophagales</taxon>
        <taxon>Reichenbachiellaceae</taxon>
        <taxon>Ekhidna</taxon>
    </lineage>
</organism>
<dbReference type="SUPFAM" id="SSF103088">
    <property type="entry name" value="OmpA-like"/>
    <property type="match status" value="1"/>
</dbReference>
<keyword evidence="5" id="KW-0732">Signal</keyword>
<evidence type="ECO:0000256" key="2">
    <source>
        <dbReference type="ARBA" id="ARBA00023136"/>
    </source>
</evidence>
<dbReference type="Pfam" id="PF00691">
    <property type="entry name" value="OmpA"/>
    <property type="match status" value="1"/>
</dbReference>
<dbReference type="RefSeq" id="WP_089355111.1">
    <property type="nucleotide sequence ID" value="NZ_FZPD01000001.1"/>
</dbReference>
<evidence type="ECO:0000259" key="6">
    <source>
        <dbReference type="PROSITE" id="PS51123"/>
    </source>
</evidence>
<dbReference type="PANTHER" id="PTHR30329:SF21">
    <property type="entry name" value="LIPOPROTEIN YIAD-RELATED"/>
    <property type="match status" value="1"/>
</dbReference>
<name>A0A239EUA6_EKHLU</name>
<reference evidence="7 8" key="1">
    <citation type="submission" date="2017-06" db="EMBL/GenBank/DDBJ databases">
        <authorList>
            <person name="Kim H.J."/>
            <person name="Triplett B.A."/>
        </authorList>
    </citation>
    <scope>NUCLEOTIDE SEQUENCE [LARGE SCALE GENOMIC DNA]</scope>
    <source>
        <strain evidence="7 8">DSM 19307</strain>
    </source>
</reference>
<evidence type="ECO:0000313" key="8">
    <source>
        <dbReference type="Proteomes" id="UP000198393"/>
    </source>
</evidence>
<feature type="chain" id="PRO_5012624774" evidence="5">
    <location>
        <begin position="21"/>
        <end position="225"/>
    </location>
</feature>
<dbReference type="PANTHER" id="PTHR30329">
    <property type="entry name" value="STATOR ELEMENT OF FLAGELLAR MOTOR COMPLEX"/>
    <property type="match status" value="1"/>
</dbReference>
<dbReference type="GO" id="GO:0009279">
    <property type="term" value="C:cell outer membrane"/>
    <property type="evidence" value="ECO:0007669"/>
    <property type="project" value="UniProtKB-SubCell"/>
</dbReference>
<evidence type="ECO:0000313" key="7">
    <source>
        <dbReference type="EMBL" id="SNS48350.1"/>
    </source>
</evidence>
<dbReference type="OrthoDB" id="1490539at2"/>
<feature type="domain" description="OmpA-like" evidence="6">
    <location>
        <begin position="109"/>
        <end position="225"/>
    </location>
</feature>
<dbReference type="CDD" id="cd07185">
    <property type="entry name" value="OmpA_C-like"/>
    <property type="match status" value="1"/>
</dbReference>
<proteinExistence type="predicted"/>
<dbReference type="InterPro" id="IPR036737">
    <property type="entry name" value="OmpA-like_sf"/>
</dbReference>
<dbReference type="Proteomes" id="UP000198393">
    <property type="component" value="Unassembled WGS sequence"/>
</dbReference>
<comment type="subcellular location">
    <subcellularLocation>
        <location evidence="1">Cell outer membrane</location>
    </subcellularLocation>
</comment>
<accession>A0A239EUA6</accession>
<keyword evidence="3" id="KW-0998">Cell outer membrane</keyword>